<accession>A0AAV7K378</accession>
<dbReference type="Proteomes" id="UP001165289">
    <property type="component" value="Unassembled WGS sequence"/>
</dbReference>
<gene>
    <name evidence="1" type="ORF">LOD99_2216</name>
</gene>
<dbReference type="EMBL" id="JAKMXF010000199">
    <property type="protein sequence ID" value="KAI6655381.1"/>
    <property type="molecule type" value="Genomic_DNA"/>
</dbReference>
<protein>
    <submittedName>
        <fullName evidence="1">Uncharacterized protein</fullName>
    </submittedName>
</protein>
<dbReference type="AlphaFoldDB" id="A0AAV7K378"/>
<comment type="caution">
    <text evidence="1">The sequence shown here is derived from an EMBL/GenBank/DDBJ whole genome shotgun (WGS) entry which is preliminary data.</text>
</comment>
<evidence type="ECO:0000313" key="1">
    <source>
        <dbReference type="EMBL" id="KAI6655381.1"/>
    </source>
</evidence>
<sequence length="126" mass="14879">MSSLWNHAKDLVKFFTHLFLILRLSDQGGPAMAVLDVKMREARETMINFETNKYVTELRLRNCVKLFDACWKWFHNPVHRVGYLMNPYYTFETKRAEDTEENLEALMLILSKFLPNFSDQAKALSQ</sequence>
<evidence type="ECO:0000313" key="2">
    <source>
        <dbReference type="Proteomes" id="UP001165289"/>
    </source>
</evidence>
<keyword evidence="2" id="KW-1185">Reference proteome</keyword>
<name>A0AAV7K378_9METZ</name>
<reference evidence="1 2" key="1">
    <citation type="journal article" date="2023" name="BMC Biol.">
        <title>The compact genome of the sponge Oopsacas minuta (Hexactinellida) is lacking key metazoan core genes.</title>
        <authorList>
            <person name="Santini S."/>
            <person name="Schenkelaars Q."/>
            <person name="Jourda C."/>
            <person name="Duchesne M."/>
            <person name="Belahbib H."/>
            <person name="Rocher C."/>
            <person name="Selva M."/>
            <person name="Riesgo A."/>
            <person name="Vervoort M."/>
            <person name="Leys S.P."/>
            <person name="Kodjabachian L."/>
            <person name="Le Bivic A."/>
            <person name="Borchiellini C."/>
            <person name="Claverie J.M."/>
            <person name="Renard E."/>
        </authorList>
    </citation>
    <scope>NUCLEOTIDE SEQUENCE [LARGE SCALE GENOMIC DNA]</scope>
    <source>
        <strain evidence="1">SPO-2</strain>
    </source>
</reference>
<organism evidence="1 2">
    <name type="scientific">Oopsacas minuta</name>
    <dbReference type="NCBI Taxonomy" id="111878"/>
    <lineage>
        <taxon>Eukaryota</taxon>
        <taxon>Metazoa</taxon>
        <taxon>Porifera</taxon>
        <taxon>Hexactinellida</taxon>
        <taxon>Hexasterophora</taxon>
        <taxon>Lyssacinosida</taxon>
        <taxon>Leucopsacidae</taxon>
        <taxon>Oopsacas</taxon>
    </lineage>
</organism>
<proteinExistence type="predicted"/>